<keyword evidence="6" id="KW-1133">Transmembrane helix</keyword>
<sequence length="457" mass="49488">MDYKDENQRNDWDGYPNENNSFEDERPLSDTYQDHQTQRESYNQTDTGTSDNHRDSKGNKKPPKNKSMLHFFLGGLSGGIVSVALIVALVLTNIIPINQQSGNNNNATDNSNNEAAEVVKTLASDDADVATNIEETSKAVVGVLNMQQQSVWTESEEAGTGSGIIYKKENGKAYVITNQHVVEGAKEVEIVLNYQEERLNAKVLGTDELTDLAVLEVDGEKITTVANMGTSKDLKVGETAMAIGNPLGMQFANTVTKGVVSGLNRSIEIDTNGDQQADWVTEVIQTDAAINPGNSGGALVNENGAVVGINSMKIARSEVEGIGFAIPVDSALPIIEQLEKEGEIERPLIGISTAAINQVPQQYRNEIALPDDVKGGMVIAEVQNGSAASEAGLEQFDVITKINGNEITSILELRQFLYSDASVGETVEIEYYRDGEKQTTELTLQAQEDNETNQSNE</sequence>
<dbReference type="PANTHER" id="PTHR43343">
    <property type="entry name" value="PEPTIDASE S12"/>
    <property type="match status" value="1"/>
</dbReference>
<evidence type="ECO:0000256" key="5">
    <source>
        <dbReference type="SAM" id="MobiDB-lite"/>
    </source>
</evidence>
<dbReference type="InterPro" id="IPR051201">
    <property type="entry name" value="Chloro_Bact_Ser_Proteases"/>
</dbReference>
<evidence type="ECO:0000256" key="6">
    <source>
        <dbReference type="SAM" id="Phobius"/>
    </source>
</evidence>
<dbReference type="Gene3D" id="2.40.10.10">
    <property type="entry name" value="Trypsin-like serine proteases"/>
    <property type="match status" value="2"/>
</dbReference>
<dbReference type="PANTHER" id="PTHR43343:SF3">
    <property type="entry name" value="PROTEASE DO-LIKE 8, CHLOROPLASTIC"/>
    <property type="match status" value="1"/>
</dbReference>
<feature type="compositionally biased region" description="Polar residues" evidence="5">
    <location>
        <begin position="39"/>
        <end position="50"/>
    </location>
</feature>
<keyword evidence="6" id="KW-0472">Membrane</keyword>
<feature type="compositionally biased region" description="Basic and acidic residues" evidence="5">
    <location>
        <begin position="1"/>
        <end position="12"/>
    </location>
</feature>
<dbReference type="Pfam" id="PF13180">
    <property type="entry name" value="PDZ_2"/>
    <property type="match status" value="1"/>
</dbReference>
<organism evidence="8 9">
    <name type="scientific">Virgibacillus massiliensis</name>
    <dbReference type="NCBI Taxonomy" id="1462526"/>
    <lineage>
        <taxon>Bacteria</taxon>
        <taxon>Bacillati</taxon>
        <taxon>Bacillota</taxon>
        <taxon>Bacilli</taxon>
        <taxon>Bacillales</taxon>
        <taxon>Bacillaceae</taxon>
        <taxon>Virgibacillus</taxon>
    </lineage>
</organism>
<comment type="similarity">
    <text evidence="1">Belongs to the peptidase S1C family.</text>
</comment>
<dbReference type="FunFam" id="2.40.10.10:FF:000001">
    <property type="entry name" value="Periplasmic serine protease DegS"/>
    <property type="match status" value="1"/>
</dbReference>
<dbReference type="EMBL" id="CCDP010000002">
    <property type="protein sequence ID" value="CDQ40950.1"/>
    <property type="molecule type" value="Genomic_DNA"/>
</dbReference>
<dbReference type="Gene3D" id="2.30.42.10">
    <property type="match status" value="1"/>
</dbReference>
<proteinExistence type="inferred from homology"/>
<dbReference type="SMART" id="SM00228">
    <property type="entry name" value="PDZ"/>
    <property type="match status" value="1"/>
</dbReference>
<dbReference type="InterPro" id="IPR036034">
    <property type="entry name" value="PDZ_sf"/>
</dbReference>
<feature type="compositionally biased region" description="Basic and acidic residues" evidence="5">
    <location>
        <begin position="23"/>
        <end position="38"/>
    </location>
</feature>
<dbReference type="PROSITE" id="PS50106">
    <property type="entry name" value="PDZ"/>
    <property type="match status" value="1"/>
</dbReference>
<dbReference type="Pfam" id="PF13365">
    <property type="entry name" value="Trypsin_2"/>
    <property type="match status" value="1"/>
</dbReference>
<reference evidence="8 9" key="1">
    <citation type="submission" date="2014-03" db="EMBL/GenBank/DDBJ databases">
        <authorList>
            <person name="Urmite Genomes U."/>
        </authorList>
    </citation>
    <scope>NUCLEOTIDE SEQUENCE [LARGE SCALE GENOMIC DNA]</scope>
    <source>
        <strain evidence="8 9">Vm-5</strain>
    </source>
</reference>
<dbReference type="InterPro" id="IPR001478">
    <property type="entry name" value="PDZ"/>
</dbReference>
<dbReference type="PRINTS" id="PR00834">
    <property type="entry name" value="PROTEASES2C"/>
</dbReference>
<evidence type="ECO:0000313" key="9">
    <source>
        <dbReference type="Proteomes" id="UP000028875"/>
    </source>
</evidence>
<dbReference type="InterPro" id="IPR001940">
    <property type="entry name" value="Peptidase_S1C"/>
</dbReference>
<name>A0A024QFH9_9BACI</name>
<keyword evidence="2 8" id="KW-0645">Protease</keyword>
<feature type="transmembrane region" description="Helical" evidence="6">
    <location>
        <begin position="69"/>
        <end position="91"/>
    </location>
</feature>
<dbReference type="Proteomes" id="UP000028875">
    <property type="component" value="Unassembled WGS sequence"/>
</dbReference>
<gene>
    <name evidence="8" type="primary">htrA_2</name>
    <name evidence="8" type="ORF">BN990_03298</name>
</gene>
<protein>
    <submittedName>
        <fullName evidence="8">Serine protease Do-like HtrA</fullName>
    </submittedName>
</protein>
<evidence type="ECO:0000256" key="3">
    <source>
        <dbReference type="ARBA" id="ARBA00022801"/>
    </source>
</evidence>
<dbReference type="SUPFAM" id="SSF50494">
    <property type="entry name" value="Trypsin-like serine proteases"/>
    <property type="match status" value="1"/>
</dbReference>
<dbReference type="GO" id="GO:0006508">
    <property type="term" value="P:proteolysis"/>
    <property type="evidence" value="ECO:0007669"/>
    <property type="project" value="UniProtKB-KW"/>
</dbReference>
<dbReference type="CDD" id="cd06781">
    <property type="entry name" value="cpPDZ_BsHtra-like"/>
    <property type="match status" value="1"/>
</dbReference>
<keyword evidence="4" id="KW-0720">Serine protease</keyword>
<evidence type="ECO:0000256" key="1">
    <source>
        <dbReference type="ARBA" id="ARBA00010541"/>
    </source>
</evidence>
<dbReference type="InterPro" id="IPR009003">
    <property type="entry name" value="Peptidase_S1_PA"/>
</dbReference>
<dbReference type="GO" id="GO:0004252">
    <property type="term" value="F:serine-type endopeptidase activity"/>
    <property type="evidence" value="ECO:0007669"/>
    <property type="project" value="InterPro"/>
</dbReference>
<dbReference type="RefSeq" id="WP_021288633.1">
    <property type="nucleotide sequence ID" value="NZ_BNER01000007.1"/>
</dbReference>
<feature type="region of interest" description="Disordered" evidence="5">
    <location>
        <begin position="1"/>
        <end position="66"/>
    </location>
</feature>
<keyword evidence="3" id="KW-0378">Hydrolase</keyword>
<keyword evidence="6" id="KW-0812">Transmembrane</keyword>
<evidence type="ECO:0000256" key="4">
    <source>
        <dbReference type="ARBA" id="ARBA00022825"/>
    </source>
</evidence>
<comment type="caution">
    <text evidence="8">The sequence shown here is derived from an EMBL/GenBank/DDBJ whole genome shotgun (WGS) entry which is preliminary data.</text>
</comment>
<dbReference type="STRING" id="1462526.BN990_03298"/>
<dbReference type="InterPro" id="IPR043504">
    <property type="entry name" value="Peptidase_S1_PA_chymotrypsin"/>
</dbReference>
<dbReference type="OrthoDB" id="9758917at2"/>
<reference evidence="9" key="2">
    <citation type="submission" date="2014-05" db="EMBL/GenBank/DDBJ databases">
        <title>Draft genome sequence of Virgibacillus massiliensis Vm-5.</title>
        <authorList>
            <person name="Khelaifia S."/>
            <person name="Croce O."/>
            <person name="Lagier J.C."/>
            <person name="Raoult D."/>
        </authorList>
    </citation>
    <scope>NUCLEOTIDE SEQUENCE [LARGE SCALE GENOMIC DNA]</scope>
    <source>
        <strain evidence="9">Vm-5</strain>
    </source>
</reference>
<evidence type="ECO:0000259" key="7">
    <source>
        <dbReference type="PROSITE" id="PS50106"/>
    </source>
</evidence>
<evidence type="ECO:0000313" key="8">
    <source>
        <dbReference type="EMBL" id="CDQ40950.1"/>
    </source>
</evidence>
<accession>A0A024QFH9</accession>
<feature type="domain" description="PDZ" evidence="7">
    <location>
        <begin position="335"/>
        <end position="410"/>
    </location>
</feature>
<keyword evidence="9" id="KW-1185">Reference proteome</keyword>
<dbReference type="SUPFAM" id="SSF50156">
    <property type="entry name" value="PDZ domain-like"/>
    <property type="match status" value="1"/>
</dbReference>
<evidence type="ECO:0000256" key="2">
    <source>
        <dbReference type="ARBA" id="ARBA00022670"/>
    </source>
</evidence>
<dbReference type="eggNOG" id="COG0265">
    <property type="taxonomic scope" value="Bacteria"/>
</dbReference>
<dbReference type="AlphaFoldDB" id="A0A024QFH9"/>